<dbReference type="RefSeq" id="WP_062481440.1">
    <property type="nucleotide sequence ID" value="NZ_CP013650.1"/>
</dbReference>
<dbReference type="KEGG" id="lal:AT746_14310"/>
<evidence type="ECO:0000313" key="1">
    <source>
        <dbReference type="EMBL" id="ALS99314.1"/>
    </source>
</evidence>
<protein>
    <submittedName>
        <fullName evidence="1">Uncharacterized protein</fullName>
    </submittedName>
</protein>
<accession>A0A0U3AMY5</accession>
<gene>
    <name evidence="1" type="ORF">AT746_14310</name>
</gene>
<dbReference type="Proteomes" id="UP000068447">
    <property type="component" value="Chromosome"/>
</dbReference>
<keyword evidence="2" id="KW-1185">Reference proteome</keyword>
<reference evidence="1 2" key="1">
    <citation type="submission" date="2015-12" db="EMBL/GenBank/DDBJ databases">
        <title>Complete genome of Lacimicrobium alkaliphilum KCTC 32984.</title>
        <authorList>
            <person name="Kim S.-G."/>
            <person name="Lee Y.-J."/>
        </authorList>
    </citation>
    <scope>NUCLEOTIDE SEQUENCE [LARGE SCALE GENOMIC DNA]</scope>
    <source>
        <strain evidence="1 2">YelD216</strain>
    </source>
</reference>
<proteinExistence type="predicted"/>
<evidence type="ECO:0000313" key="2">
    <source>
        <dbReference type="Proteomes" id="UP000068447"/>
    </source>
</evidence>
<dbReference type="AlphaFoldDB" id="A0A0U3AMY5"/>
<organism evidence="1 2">
    <name type="scientific">Lacimicrobium alkaliphilum</name>
    <dbReference type="NCBI Taxonomy" id="1526571"/>
    <lineage>
        <taxon>Bacteria</taxon>
        <taxon>Pseudomonadati</taxon>
        <taxon>Pseudomonadota</taxon>
        <taxon>Gammaproteobacteria</taxon>
        <taxon>Alteromonadales</taxon>
        <taxon>Alteromonadaceae</taxon>
        <taxon>Lacimicrobium</taxon>
    </lineage>
</organism>
<name>A0A0U3AMY5_9ALTE</name>
<sequence>MKEILGKHRQDFDEIRRLCLICHGLDLSTSSFSFGLSEWTISESTSLVLQNVVSSHVLQLAIALRTNLYQKRIPYSDEPLAQSSWLYYDEELRERPATLKQVCDKIIHADSVSKNVYPKVLTEHTDKICTQFKGKEFSKGSWTMNVAIDVFAEEVLHILDEIEQNDSVL</sequence>
<dbReference type="OrthoDB" id="6387780at2"/>
<dbReference type="EMBL" id="CP013650">
    <property type="protein sequence ID" value="ALS99314.1"/>
    <property type="molecule type" value="Genomic_DNA"/>
</dbReference>